<dbReference type="EMBL" id="OC915106">
    <property type="protein sequence ID" value="CAD7638658.1"/>
    <property type="molecule type" value="Genomic_DNA"/>
</dbReference>
<evidence type="ECO:0000313" key="2">
    <source>
        <dbReference type="Proteomes" id="UP000728032"/>
    </source>
</evidence>
<name>A0A7R9LBR1_9ACAR</name>
<dbReference type="EMBL" id="CAJPVJ010000281">
    <property type="protein sequence ID" value="CAG2161923.1"/>
    <property type="molecule type" value="Genomic_DNA"/>
</dbReference>
<proteinExistence type="predicted"/>
<protein>
    <submittedName>
        <fullName evidence="1">Uncharacterized protein</fullName>
    </submittedName>
</protein>
<reference evidence="1" key="1">
    <citation type="submission" date="2020-11" db="EMBL/GenBank/DDBJ databases">
        <authorList>
            <person name="Tran Van P."/>
        </authorList>
    </citation>
    <scope>NUCLEOTIDE SEQUENCE</scope>
</reference>
<dbReference type="Proteomes" id="UP000728032">
    <property type="component" value="Unassembled WGS sequence"/>
</dbReference>
<evidence type="ECO:0000313" key="1">
    <source>
        <dbReference type="EMBL" id="CAD7638658.1"/>
    </source>
</evidence>
<gene>
    <name evidence="1" type="ORF">ONB1V03_LOCUS1524</name>
</gene>
<accession>A0A7R9LBR1</accession>
<sequence length="95" mass="10924">MRKEKYQAISSGYRSDYADFNRSPKNQSCRTVYRKRLYATKFAAIFHPINGMKGSTPAALVSVAHICRLLRQCILTVSKAMHLLFVGLQKPMQKW</sequence>
<keyword evidence="2" id="KW-1185">Reference proteome</keyword>
<dbReference type="AlphaFoldDB" id="A0A7R9LBR1"/>
<organism evidence="1">
    <name type="scientific">Oppiella nova</name>
    <dbReference type="NCBI Taxonomy" id="334625"/>
    <lineage>
        <taxon>Eukaryota</taxon>
        <taxon>Metazoa</taxon>
        <taxon>Ecdysozoa</taxon>
        <taxon>Arthropoda</taxon>
        <taxon>Chelicerata</taxon>
        <taxon>Arachnida</taxon>
        <taxon>Acari</taxon>
        <taxon>Acariformes</taxon>
        <taxon>Sarcoptiformes</taxon>
        <taxon>Oribatida</taxon>
        <taxon>Brachypylina</taxon>
        <taxon>Oppioidea</taxon>
        <taxon>Oppiidae</taxon>
        <taxon>Oppiella</taxon>
    </lineage>
</organism>